<dbReference type="Proteomes" id="UP000070188">
    <property type="component" value="Unassembled WGS sequence"/>
</dbReference>
<dbReference type="PATRIC" id="fig|1469144.10.peg.4598"/>
<dbReference type="AlphaFoldDB" id="A0A132MZS8"/>
<evidence type="ECO:0000313" key="1">
    <source>
        <dbReference type="EMBL" id="KWX03236.1"/>
    </source>
</evidence>
<gene>
    <name evidence="1" type="ORF">LI90_4287</name>
</gene>
<protein>
    <submittedName>
        <fullName evidence="1">Uncharacterized protein</fullName>
    </submittedName>
</protein>
<sequence>MPTPEALAREDDVLARVCEALSDTRRTVTIEERPDRLPPGQRVLNVDALLRVRCADEERIWAADVCTVPLPQEVAGAIQAFEQRTLPELDQVACEAGRALTVAYRPRLFPDRVDAKTRKRRHDADAEAAVEAARQAARLGRDHPPKSGDELGLQILLHDRPTHADGSRVSFAPFVSGSGASITDQLRRDLAPHVCEKLDKQLKGPRTTGYPTVLVLDQHGHPGMRVPTNFLASPATIRLVLGECVAKHPGVLDACVLIDPNNRVWELIGRIGTPVHDTAA</sequence>
<name>A0A132MZS8_9ACTN</name>
<dbReference type="EMBL" id="LAXD01000001">
    <property type="protein sequence ID" value="KWX03236.1"/>
    <property type="molecule type" value="Genomic_DNA"/>
</dbReference>
<accession>A0A132MZS8</accession>
<comment type="caution">
    <text evidence="1">The sequence shown here is derived from an EMBL/GenBank/DDBJ whole genome shotgun (WGS) entry which is preliminary data.</text>
</comment>
<evidence type="ECO:0000313" key="2">
    <source>
        <dbReference type="Proteomes" id="UP000070188"/>
    </source>
</evidence>
<organism evidence="1 2">
    <name type="scientific">Carbonactinospora thermoautotrophica</name>
    <dbReference type="NCBI Taxonomy" id="1469144"/>
    <lineage>
        <taxon>Bacteria</taxon>
        <taxon>Bacillati</taxon>
        <taxon>Actinomycetota</taxon>
        <taxon>Actinomycetes</taxon>
        <taxon>Kitasatosporales</taxon>
        <taxon>Carbonactinosporaceae</taxon>
        <taxon>Carbonactinospora</taxon>
    </lineage>
</organism>
<dbReference type="RefSeq" id="WP_066890808.1">
    <property type="nucleotide sequence ID" value="NZ_LAXD01000001.1"/>
</dbReference>
<keyword evidence="2" id="KW-1185">Reference proteome</keyword>
<reference evidence="2" key="1">
    <citation type="submission" date="2015-04" db="EMBL/GenBank/DDBJ databases">
        <title>Physiological reanalysis, assessment of diazotrophy, and genome sequences of multiple isolates of Streptomyces thermoautotrophicus.</title>
        <authorList>
            <person name="MacKellar D.C."/>
            <person name="Lieber L."/>
            <person name="Norman J."/>
            <person name="Bolger A."/>
            <person name="Tobin C."/>
            <person name="Murray J.W."/>
            <person name="Chang R."/>
            <person name="Ford T."/>
            <person name="Nguyen P.Q."/>
            <person name="Woodward J."/>
            <person name="Permingeat H."/>
            <person name="Joshi N.S."/>
            <person name="Silver P.A."/>
            <person name="Usadel B."/>
            <person name="Rutherford A.W."/>
            <person name="Friesen M."/>
            <person name="Prell J."/>
        </authorList>
    </citation>
    <scope>NUCLEOTIDE SEQUENCE [LARGE SCALE GENOMIC DNA]</scope>
    <source>
        <strain evidence="2">H1</strain>
    </source>
</reference>
<dbReference type="OrthoDB" id="4350481at2"/>
<proteinExistence type="predicted"/>